<evidence type="ECO:0000256" key="6">
    <source>
        <dbReference type="ARBA" id="ARBA00022801"/>
    </source>
</evidence>
<evidence type="ECO:0000256" key="7">
    <source>
        <dbReference type="ARBA" id="ARBA00022842"/>
    </source>
</evidence>
<keyword evidence="6" id="KW-0378">Hydrolase</keyword>
<comment type="catalytic activity">
    <reaction evidence="1">
        <text>a ribonucleoside 5'-phosphate + H2O = a ribonucleoside + phosphate</text>
        <dbReference type="Rhea" id="RHEA:12484"/>
        <dbReference type="ChEBI" id="CHEBI:15377"/>
        <dbReference type="ChEBI" id="CHEBI:18254"/>
        <dbReference type="ChEBI" id="CHEBI:43474"/>
        <dbReference type="ChEBI" id="CHEBI:58043"/>
        <dbReference type="EC" id="3.1.3.5"/>
    </reaction>
</comment>
<dbReference type="InterPro" id="IPR036412">
    <property type="entry name" value="HAD-like_sf"/>
</dbReference>
<dbReference type="GO" id="GO:0005737">
    <property type="term" value="C:cytoplasm"/>
    <property type="evidence" value="ECO:0007669"/>
    <property type="project" value="InterPro"/>
</dbReference>
<name>A0A1R2CHA4_9CILI</name>
<keyword evidence="4" id="KW-0479">Metal-binding</keyword>
<keyword evidence="5" id="KW-0547">Nucleotide-binding</keyword>
<dbReference type="GO" id="GO:0008253">
    <property type="term" value="F:5'-nucleotidase activity"/>
    <property type="evidence" value="ECO:0007669"/>
    <property type="project" value="UniProtKB-EC"/>
</dbReference>
<dbReference type="InterPro" id="IPR023214">
    <property type="entry name" value="HAD_sf"/>
</dbReference>
<dbReference type="Gene3D" id="1.10.150.340">
    <property type="entry name" value="Pyrimidine 5'-nucleotidase (UMPH-1), N-terminal domain"/>
    <property type="match status" value="1"/>
</dbReference>
<dbReference type="Pfam" id="PF05822">
    <property type="entry name" value="UMPH-1"/>
    <property type="match status" value="1"/>
</dbReference>
<dbReference type="FunFam" id="1.10.150.340:FF:000001">
    <property type="entry name" value="Cytosolic 5-nucleotidase 3-like"/>
    <property type="match status" value="1"/>
</dbReference>
<evidence type="ECO:0000256" key="2">
    <source>
        <dbReference type="ARBA" id="ARBA00008389"/>
    </source>
</evidence>
<dbReference type="GO" id="GO:0009117">
    <property type="term" value="P:nucleotide metabolic process"/>
    <property type="evidence" value="ECO:0007669"/>
    <property type="project" value="UniProtKB-KW"/>
</dbReference>
<evidence type="ECO:0000256" key="1">
    <source>
        <dbReference type="ARBA" id="ARBA00000815"/>
    </source>
</evidence>
<evidence type="ECO:0000256" key="4">
    <source>
        <dbReference type="ARBA" id="ARBA00022723"/>
    </source>
</evidence>
<evidence type="ECO:0000256" key="5">
    <source>
        <dbReference type="ARBA" id="ARBA00022741"/>
    </source>
</evidence>
<proteinExistence type="inferred from homology"/>
<comment type="caution">
    <text evidence="9">The sequence shown here is derived from an EMBL/GenBank/DDBJ whole genome shotgun (WGS) entry which is preliminary data.</text>
</comment>
<dbReference type="GO" id="GO:0000287">
    <property type="term" value="F:magnesium ion binding"/>
    <property type="evidence" value="ECO:0007669"/>
    <property type="project" value="InterPro"/>
</dbReference>
<accession>A0A1R2CHA4</accession>
<sequence>MDRNLIAEPTANQEVHIVDKQVFENKLRKLYHEGQENLEIITDFDWTFTKYKNNEARVCSTYQLLQNSVLTSEKSSYVHQLYDFYHPIEIDQTISPEVKEKHMKDWWEKCNHALLEEGFNKSDLVHFVNNSSLYFRFGLPEFLSKCKNQNIPITILSGGIGNLVETSLKQIQPENGMTIVSNFIDFDEAGRSKEFVMPEVRADKSKVLSGKRFRKNIILLGDLTSDVKMVQEVEYECCLKIGFLNNVEVYDINAFREVYDLLIVHDGDFTAVNSILNIVCKMEGVEVSEELREAYNRISCLN</sequence>
<dbReference type="EMBL" id="MPUH01000153">
    <property type="protein sequence ID" value="OMJ88326.1"/>
    <property type="molecule type" value="Genomic_DNA"/>
</dbReference>
<dbReference type="AlphaFoldDB" id="A0A1R2CHA4"/>
<evidence type="ECO:0000256" key="3">
    <source>
        <dbReference type="ARBA" id="ARBA00012643"/>
    </source>
</evidence>
<evidence type="ECO:0000313" key="9">
    <source>
        <dbReference type="EMBL" id="OMJ88326.1"/>
    </source>
</evidence>
<dbReference type="SUPFAM" id="SSF56784">
    <property type="entry name" value="HAD-like"/>
    <property type="match status" value="1"/>
</dbReference>
<evidence type="ECO:0000256" key="8">
    <source>
        <dbReference type="ARBA" id="ARBA00023080"/>
    </source>
</evidence>
<dbReference type="OrthoDB" id="10014216at2759"/>
<comment type="similarity">
    <text evidence="2">Belongs to the pyrimidine 5'-nucleotidase family.</text>
</comment>
<protein>
    <recommendedName>
        <fullName evidence="3">5'-nucleotidase</fullName>
        <ecNumber evidence="3">3.1.3.5</ecNumber>
    </recommendedName>
</protein>
<reference evidence="9 10" key="1">
    <citation type="submission" date="2016-11" db="EMBL/GenBank/DDBJ databases">
        <title>The macronuclear genome of Stentor coeruleus: a giant cell with tiny introns.</title>
        <authorList>
            <person name="Slabodnick M."/>
            <person name="Ruby J.G."/>
            <person name="Reiff S.B."/>
            <person name="Swart E.C."/>
            <person name="Gosai S."/>
            <person name="Prabakaran S."/>
            <person name="Witkowska E."/>
            <person name="Larue G.E."/>
            <person name="Fisher S."/>
            <person name="Freeman R.M."/>
            <person name="Gunawardena J."/>
            <person name="Chu W."/>
            <person name="Stover N.A."/>
            <person name="Gregory B.D."/>
            <person name="Nowacki M."/>
            <person name="Derisi J."/>
            <person name="Roy S.W."/>
            <person name="Marshall W.F."/>
            <person name="Sood P."/>
        </authorList>
    </citation>
    <scope>NUCLEOTIDE SEQUENCE [LARGE SCALE GENOMIC DNA]</scope>
    <source>
        <strain evidence="9">WM001</strain>
    </source>
</reference>
<dbReference type="EC" id="3.1.3.5" evidence="3"/>
<dbReference type="GO" id="GO:0000166">
    <property type="term" value="F:nucleotide binding"/>
    <property type="evidence" value="ECO:0007669"/>
    <property type="project" value="UniProtKB-KW"/>
</dbReference>
<dbReference type="Gene3D" id="3.40.50.1000">
    <property type="entry name" value="HAD superfamily/HAD-like"/>
    <property type="match status" value="1"/>
</dbReference>
<keyword evidence="8" id="KW-0546">Nucleotide metabolism</keyword>
<dbReference type="InterPro" id="IPR006434">
    <property type="entry name" value="Pyrimidine_nucleotidase_eu"/>
</dbReference>
<gene>
    <name evidence="9" type="ORF">SteCoe_9738</name>
</gene>
<evidence type="ECO:0000313" key="10">
    <source>
        <dbReference type="Proteomes" id="UP000187209"/>
    </source>
</evidence>
<keyword evidence="7" id="KW-0460">Magnesium</keyword>
<dbReference type="Proteomes" id="UP000187209">
    <property type="component" value="Unassembled WGS sequence"/>
</dbReference>
<dbReference type="PANTHER" id="PTHR13045">
    <property type="entry name" value="5'-NUCLEOTIDASE"/>
    <property type="match status" value="1"/>
</dbReference>
<dbReference type="PANTHER" id="PTHR13045:SF0">
    <property type="entry name" value="7-METHYLGUANOSINE PHOSPHATE-SPECIFIC 5'-NUCLEOTIDASE"/>
    <property type="match status" value="1"/>
</dbReference>
<organism evidence="9 10">
    <name type="scientific">Stentor coeruleus</name>
    <dbReference type="NCBI Taxonomy" id="5963"/>
    <lineage>
        <taxon>Eukaryota</taxon>
        <taxon>Sar</taxon>
        <taxon>Alveolata</taxon>
        <taxon>Ciliophora</taxon>
        <taxon>Postciliodesmatophora</taxon>
        <taxon>Heterotrichea</taxon>
        <taxon>Heterotrichida</taxon>
        <taxon>Stentoridae</taxon>
        <taxon>Stentor</taxon>
    </lineage>
</organism>
<keyword evidence="10" id="KW-1185">Reference proteome</keyword>